<dbReference type="EMBL" id="CP132191">
    <property type="protein sequence ID" value="WLP85652.1"/>
    <property type="molecule type" value="Genomic_DNA"/>
</dbReference>
<dbReference type="Proteomes" id="UP001237011">
    <property type="component" value="Chromosome"/>
</dbReference>
<proteinExistence type="predicted"/>
<evidence type="ECO:0000313" key="2">
    <source>
        <dbReference type="Proteomes" id="UP001237011"/>
    </source>
</evidence>
<evidence type="ECO:0000313" key="1">
    <source>
        <dbReference type="EMBL" id="WLP85652.1"/>
    </source>
</evidence>
<protein>
    <submittedName>
        <fullName evidence="1">Uncharacterized protein</fullName>
    </submittedName>
</protein>
<accession>A0ABY9HAL7</accession>
<keyword evidence="2" id="KW-1185">Reference proteome</keyword>
<name>A0ABY9HAL7_9MOLU</name>
<gene>
    <name evidence="1" type="ORF">Q8852_00625</name>
</gene>
<reference evidence="1" key="1">
    <citation type="submission" date="2023-08" db="EMBL/GenBank/DDBJ databases">
        <title>Complete genome sequence of Mycoplasma seminis 2200.</title>
        <authorList>
            <person name="Spergser J."/>
        </authorList>
    </citation>
    <scope>NUCLEOTIDE SEQUENCE [LARGE SCALE GENOMIC DNA]</scope>
    <source>
        <strain evidence="1">2200</strain>
    </source>
</reference>
<organism evidence="1 2">
    <name type="scientific">Mycoplasma seminis</name>
    <dbReference type="NCBI Taxonomy" id="512749"/>
    <lineage>
        <taxon>Bacteria</taxon>
        <taxon>Bacillati</taxon>
        <taxon>Mycoplasmatota</taxon>
        <taxon>Mollicutes</taxon>
        <taxon>Mycoplasmataceae</taxon>
        <taxon>Mycoplasma</taxon>
    </lineage>
</organism>
<sequence>MNEVRIPKKKIIWINPQAKDDEDVIFMICGFVQCKEINMGTLADLRLLYPNFEFIITEGRWQIDDKMIPYIDKEWLNGLLASINMGLYKELAGLDEMEEEAYQEALYTHDYEIMTTSLVDQLFVALFNKLDLFSNIKPKAKKQCYEFLCVSEFYQNALGNLFYVQHSIELPTPEAIEKYAEDYIKDSNINTYNSVLDLYDSLQKKVPDDIVELWSRQEYLIEEFLENVYLNKYYFYFKTAGAYHAKIMQIMMFVIWYGAVLSDDKQSADYSKIIDFIFSYNANVQRFKTTSSPIIIVPWKDKGILKKYKEYFDKGLEMIDKEGVYVQDDTE</sequence>
<dbReference type="RefSeq" id="WP_305938081.1">
    <property type="nucleotide sequence ID" value="NZ_CP132191.1"/>
</dbReference>